<dbReference type="AlphaFoldDB" id="A0A815TEC3"/>
<dbReference type="PANTHER" id="PTHR36527:SF4">
    <property type="entry name" value="TUBULIN_FTSZ GTPASE DOMAIN-CONTAINING PROTEIN"/>
    <property type="match status" value="1"/>
</dbReference>
<gene>
    <name evidence="2" type="ORF">GIL414_LOCUS34835</name>
    <name evidence="1" type="ORF">KQP761_LOCUS14616</name>
</gene>
<dbReference type="EMBL" id="CAJNOW010006978">
    <property type="protein sequence ID" value="CAF1500900.1"/>
    <property type="molecule type" value="Genomic_DNA"/>
</dbReference>
<dbReference type="Gene3D" id="3.40.50.1440">
    <property type="entry name" value="Tubulin/FtsZ, GTPase domain"/>
    <property type="match status" value="1"/>
</dbReference>
<evidence type="ECO:0000313" key="2">
    <source>
        <dbReference type="EMBL" id="CAF4503492.1"/>
    </source>
</evidence>
<proteinExistence type="predicted"/>
<organism evidence="1 3">
    <name type="scientific">Rotaria magnacalcarata</name>
    <dbReference type="NCBI Taxonomy" id="392030"/>
    <lineage>
        <taxon>Eukaryota</taxon>
        <taxon>Metazoa</taxon>
        <taxon>Spiralia</taxon>
        <taxon>Gnathifera</taxon>
        <taxon>Rotifera</taxon>
        <taxon>Eurotatoria</taxon>
        <taxon>Bdelloidea</taxon>
        <taxon>Philodinida</taxon>
        <taxon>Philodinidae</taxon>
        <taxon>Rotaria</taxon>
    </lineage>
</organism>
<dbReference type="OrthoDB" id="1662883at2759"/>
<feature type="non-terminal residue" evidence="1">
    <location>
        <position position="1"/>
    </location>
</feature>
<dbReference type="PANTHER" id="PTHR36527">
    <property type="entry name" value="OS01G0282866 PROTEIN"/>
    <property type="match status" value="1"/>
</dbReference>
<sequence length="36" mass="4125">FWEVISDEHGIDPTGAYHGDSDLQLERINVYYNEAA</sequence>
<dbReference type="Proteomes" id="UP000663834">
    <property type="component" value="Unassembled WGS sequence"/>
</dbReference>
<evidence type="ECO:0000313" key="1">
    <source>
        <dbReference type="EMBL" id="CAF1500900.1"/>
    </source>
</evidence>
<name>A0A815TEC3_9BILA</name>
<reference evidence="1" key="1">
    <citation type="submission" date="2021-02" db="EMBL/GenBank/DDBJ databases">
        <authorList>
            <person name="Nowell W R."/>
        </authorList>
    </citation>
    <scope>NUCLEOTIDE SEQUENCE</scope>
</reference>
<dbReference type="InterPro" id="IPR036525">
    <property type="entry name" value="Tubulin/FtsZ_GTPase_sf"/>
</dbReference>
<evidence type="ECO:0000313" key="3">
    <source>
        <dbReference type="Proteomes" id="UP000663834"/>
    </source>
</evidence>
<comment type="caution">
    <text evidence="1">The sequence shown here is derived from an EMBL/GenBank/DDBJ whole genome shotgun (WGS) entry which is preliminary data.</text>
</comment>
<dbReference type="EMBL" id="CAJOBJ010081608">
    <property type="protein sequence ID" value="CAF4503492.1"/>
    <property type="molecule type" value="Genomic_DNA"/>
</dbReference>
<evidence type="ECO:0008006" key="4">
    <source>
        <dbReference type="Google" id="ProtNLM"/>
    </source>
</evidence>
<dbReference type="SUPFAM" id="SSF52490">
    <property type="entry name" value="Tubulin nucleotide-binding domain-like"/>
    <property type="match status" value="1"/>
</dbReference>
<dbReference type="Proteomes" id="UP000681720">
    <property type="component" value="Unassembled WGS sequence"/>
</dbReference>
<protein>
    <recommendedName>
        <fullName evidence="4">Beta-tubulin</fullName>
    </recommendedName>
</protein>
<accession>A0A815TEC3</accession>
<feature type="non-terminal residue" evidence="1">
    <location>
        <position position="36"/>
    </location>
</feature>